<evidence type="ECO:0000256" key="5">
    <source>
        <dbReference type="ARBA" id="ARBA00022691"/>
    </source>
</evidence>
<dbReference type="PANTHER" id="PTHR31760">
    <property type="entry name" value="S-ADENOSYL-L-METHIONINE-DEPENDENT METHYLTRANSFERASES SUPERFAMILY PROTEIN"/>
    <property type="match status" value="1"/>
</dbReference>
<dbReference type="CDD" id="cd02440">
    <property type="entry name" value="AdoMet_MTases"/>
    <property type="match status" value="1"/>
</dbReference>
<feature type="binding site" evidence="6">
    <location>
        <begin position="131"/>
        <end position="132"/>
    </location>
    <ligand>
        <name>S-adenosyl-L-methionine</name>
        <dbReference type="ChEBI" id="CHEBI:59789"/>
    </ligand>
</feature>
<comment type="catalytic activity">
    <reaction evidence="6">
        <text>guanosine(527) in 16S rRNA + S-adenosyl-L-methionine = N(7)-methylguanosine(527) in 16S rRNA + S-adenosyl-L-homocysteine</text>
        <dbReference type="Rhea" id="RHEA:42732"/>
        <dbReference type="Rhea" id="RHEA-COMP:10209"/>
        <dbReference type="Rhea" id="RHEA-COMP:10210"/>
        <dbReference type="ChEBI" id="CHEBI:57856"/>
        <dbReference type="ChEBI" id="CHEBI:59789"/>
        <dbReference type="ChEBI" id="CHEBI:74269"/>
        <dbReference type="ChEBI" id="CHEBI:74480"/>
        <dbReference type="EC" id="2.1.1.170"/>
    </reaction>
</comment>
<dbReference type="GO" id="GO:0070043">
    <property type="term" value="F:rRNA (guanine-N7-)-methyltransferase activity"/>
    <property type="evidence" value="ECO:0007669"/>
    <property type="project" value="UniProtKB-UniRule"/>
</dbReference>
<comment type="caution">
    <text evidence="7">The sequence shown here is derived from an EMBL/GenBank/DDBJ whole genome shotgun (WGS) entry which is preliminary data.</text>
</comment>
<reference evidence="7 8" key="1">
    <citation type="submission" date="2016-09" db="EMBL/GenBank/DDBJ databases">
        <title>Alteromonas lipolytica, a new species isolated from sea water.</title>
        <authorList>
            <person name="Wu Y.-H."/>
            <person name="Cheng H."/>
            <person name="Xu X.-W."/>
        </authorList>
    </citation>
    <scope>NUCLEOTIDE SEQUENCE [LARGE SCALE GENOMIC DNA]</scope>
    <source>
        <strain evidence="7 8">JW12</strain>
    </source>
</reference>
<name>A0A1E8FAD4_9ALTE</name>
<dbReference type="EC" id="2.1.1.170" evidence="6"/>
<evidence type="ECO:0000256" key="2">
    <source>
        <dbReference type="ARBA" id="ARBA00022552"/>
    </source>
</evidence>
<keyword evidence="8" id="KW-1185">Reference proteome</keyword>
<keyword evidence="4 6" id="KW-0808">Transferase</keyword>
<evidence type="ECO:0000313" key="8">
    <source>
        <dbReference type="Proteomes" id="UP000176037"/>
    </source>
</evidence>
<dbReference type="AlphaFoldDB" id="A0A1E8FAD4"/>
<comment type="caution">
    <text evidence="6">Lacks conserved residue(s) required for the propagation of feature annotation.</text>
</comment>
<organism evidence="7 8">
    <name type="scientific">Alteromonas lipolytica</name>
    <dbReference type="NCBI Taxonomy" id="1856405"/>
    <lineage>
        <taxon>Bacteria</taxon>
        <taxon>Pseudomonadati</taxon>
        <taxon>Pseudomonadota</taxon>
        <taxon>Gammaproteobacteria</taxon>
        <taxon>Alteromonadales</taxon>
        <taxon>Alteromonadaceae</taxon>
        <taxon>Alteromonas/Salinimonas group</taxon>
        <taxon>Alteromonas</taxon>
    </lineage>
</organism>
<dbReference type="OrthoDB" id="9808773at2"/>
<feature type="binding site" evidence="6">
    <location>
        <position position="146"/>
    </location>
    <ligand>
        <name>S-adenosyl-L-methionine</name>
        <dbReference type="ChEBI" id="CHEBI:59789"/>
    </ligand>
</feature>
<dbReference type="EMBL" id="MJIC01000015">
    <property type="protein sequence ID" value="OFI32887.1"/>
    <property type="molecule type" value="Genomic_DNA"/>
</dbReference>
<feature type="binding site" evidence="6">
    <location>
        <position position="80"/>
    </location>
    <ligand>
        <name>S-adenosyl-L-methionine</name>
        <dbReference type="ChEBI" id="CHEBI:59789"/>
    </ligand>
</feature>
<dbReference type="InterPro" id="IPR003682">
    <property type="entry name" value="rRNA_ssu_MeTfrase_G"/>
</dbReference>
<gene>
    <name evidence="6" type="primary">rsmG</name>
    <name evidence="7" type="ORF">BFC17_01020</name>
</gene>
<keyword evidence="3 6" id="KW-0489">Methyltransferase</keyword>
<dbReference type="NCBIfam" id="TIGR00138">
    <property type="entry name" value="rsmG_gidB"/>
    <property type="match status" value="1"/>
</dbReference>
<dbReference type="InterPro" id="IPR029063">
    <property type="entry name" value="SAM-dependent_MTases_sf"/>
</dbReference>
<keyword evidence="5 6" id="KW-0949">S-adenosyl-L-methionine</keyword>
<comment type="subcellular location">
    <subcellularLocation>
        <location evidence="6">Cytoplasm</location>
    </subcellularLocation>
</comment>
<dbReference type="GO" id="GO:0005829">
    <property type="term" value="C:cytosol"/>
    <property type="evidence" value="ECO:0007669"/>
    <property type="project" value="TreeGrafter"/>
</dbReference>
<keyword evidence="1 6" id="KW-0963">Cytoplasm</keyword>
<proteinExistence type="inferred from homology"/>
<dbReference type="Proteomes" id="UP000176037">
    <property type="component" value="Unassembled WGS sequence"/>
</dbReference>
<keyword evidence="2 6" id="KW-0698">rRNA processing</keyword>
<comment type="similarity">
    <text evidence="6">Belongs to the methyltransferase superfamily. RNA methyltransferase RsmG family.</text>
</comment>
<dbReference type="RefSeq" id="WP_070177264.1">
    <property type="nucleotide sequence ID" value="NZ_BMJR01000002.1"/>
</dbReference>
<evidence type="ECO:0000256" key="3">
    <source>
        <dbReference type="ARBA" id="ARBA00022603"/>
    </source>
</evidence>
<feature type="binding site" evidence="6">
    <location>
        <position position="85"/>
    </location>
    <ligand>
        <name>S-adenosyl-L-methionine</name>
        <dbReference type="ChEBI" id="CHEBI:59789"/>
    </ligand>
</feature>
<protein>
    <recommendedName>
        <fullName evidence="6">Ribosomal RNA small subunit methyltransferase G</fullName>
        <ecNumber evidence="6">2.1.1.170</ecNumber>
    </recommendedName>
    <alternativeName>
        <fullName evidence="6">16S rRNA 7-methylguanosine methyltransferase</fullName>
        <shortName evidence="6">16S rRNA m7G methyltransferase</shortName>
    </alternativeName>
</protein>
<dbReference type="PIRSF" id="PIRSF003078">
    <property type="entry name" value="GidB"/>
    <property type="match status" value="1"/>
</dbReference>
<dbReference type="STRING" id="1856405.BFC17_01020"/>
<dbReference type="Pfam" id="PF02527">
    <property type="entry name" value="GidB"/>
    <property type="match status" value="1"/>
</dbReference>
<accession>A0A1E8FAD4</accession>
<dbReference type="Gene3D" id="3.40.50.150">
    <property type="entry name" value="Vaccinia Virus protein VP39"/>
    <property type="match status" value="1"/>
</dbReference>
<dbReference type="HAMAP" id="MF_00074">
    <property type="entry name" value="16SrRNA_methyltr_G"/>
    <property type="match status" value="1"/>
</dbReference>
<evidence type="ECO:0000256" key="1">
    <source>
        <dbReference type="ARBA" id="ARBA00022490"/>
    </source>
</evidence>
<sequence length="212" mass="23910">MSFDREKLATILSDGIDAMSLVLSEEQQTLLLDYVERIHKWNKAFNLTSVRDPEQMMVKHILDSLAVAPFLTGQRYIDVGTGPGLPGIPLAIACPDKQFTLLDSLGKRVRFMKQCAYEMKLVNVTPIQSRVEEHIPEQYYDAVLSRAFASLKDMLHWCQHLVDSQGKFLALKGQYPTDEIAAIPDTFTLESSVELFVPGLEGERHLLTVQKS</sequence>
<evidence type="ECO:0000256" key="6">
    <source>
        <dbReference type="HAMAP-Rule" id="MF_00074"/>
    </source>
</evidence>
<comment type="function">
    <text evidence="6">Specifically methylates the N7 position of guanine in position 527 of 16S rRNA.</text>
</comment>
<evidence type="ECO:0000256" key="4">
    <source>
        <dbReference type="ARBA" id="ARBA00022679"/>
    </source>
</evidence>
<evidence type="ECO:0000313" key="7">
    <source>
        <dbReference type="EMBL" id="OFI32887.1"/>
    </source>
</evidence>
<dbReference type="PANTHER" id="PTHR31760:SF0">
    <property type="entry name" value="S-ADENOSYL-L-METHIONINE-DEPENDENT METHYLTRANSFERASES SUPERFAMILY PROTEIN"/>
    <property type="match status" value="1"/>
</dbReference>
<dbReference type="SUPFAM" id="SSF53335">
    <property type="entry name" value="S-adenosyl-L-methionine-dependent methyltransferases"/>
    <property type="match status" value="1"/>
</dbReference>